<dbReference type="OrthoDB" id="44277at2759"/>
<feature type="domain" description="Alpha-type protein kinase" evidence="4">
    <location>
        <begin position="1"/>
        <end position="217"/>
    </location>
</feature>
<accession>V4ARH8</accession>
<evidence type="ECO:0000256" key="3">
    <source>
        <dbReference type="ARBA" id="ARBA00022777"/>
    </source>
</evidence>
<gene>
    <name evidence="5" type="ORF">LOTGIDRAFT_174890</name>
</gene>
<dbReference type="AlphaFoldDB" id="V4ARH8"/>
<dbReference type="PROSITE" id="PS51158">
    <property type="entry name" value="ALPHA_KINASE"/>
    <property type="match status" value="1"/>
</dbReference>
<keyword evidence="3" id="KW-0418">Kinase</keyword>
<dbReference type="Gene3D" id="3.20.200.10">
    <property type="entry name" value="MHCK/EF2 kinase"/>
    <property type="match status" value="1"/>
</dbReference>
<dbReference type="KEGG" id="lgi:LOTGIDRAFT_174890"/>
<dbReference type="GeneID" id="20242908"/>
<evidence type="ECO:0000259" key="4">
    <source>
        <dbReference type="PROSITE" id="PS51158"/>
    </source>
</evidence>
<evidence type="ECO:0000313" key="5">
    <source>
        <dbReference type="EMBL" id="ESO96321.1"/>
    </source>
</evidence>
<sequence length="337" mass="38052">MGLVYVSTLNSSPDDHGCIWTASFEKKGCKGTTCKGHKARKFSRNVFERQCAIVRTFLRSEVSSKQCDMELMKVAVAKEIIQAFNERCSNIYGVRIRINSVVKALIDSKHDEWCLIEDRCKEPFICFVDRYGKPKAAKFQILQTLVHFSYHYTSGNLIITSLKGCRDSKSFTLSIPTIHSVYGCFGEKDESLQGIKKCLDLHTCNHDCSAFIKHSEMRPRAPSAPYDPEVIGPNINLTKKRSEKGTCNDNLVIIQSESEKETGQRLRATSSPVDIKLYLKDDEAFTPPPYSPVDPYPLCGEFLNHSLVHGPFSVFPFEDALPLRNTNVSPFSDDVFR</sequence>
<organism evidence="5 6">
    <name type="scientific">Lottia gigantea</name>
    <name type="common">Giant owl limpet</name>
    <dbReference type="NCBI Taxonomy" id="225164"/>
    <lineage>
        <taxon>Eukaryota</taxon>
        <taxon>Metazoa</taxon>
        <taxon>Spiralia</taxon>
        <taxon>Lophotrochozoa</taxon>
        <taxon>Mollusca</taxon>
        <taxon>Gastropoda</taxon>
        <taxon>Patellogastropoda</taxon>
        <taxon>Lottioidea</taxon>
        <taxon>Lottiidae</taxon>
        <taxon>Lottia</taxon>
    </lineage>
</organism>
<protein>
    <recommendedName>
        <fullName evidence="4">Alpha-type protein kinase domain-containing protein</fullName>
    </recommendedName>
</protein>
<dbReference type="SUPFAM" id="SSF56112">
    <property type="entry name" value="Protein kinase-like (PK-like)"/>
    <property type="match status" value="1"/>
</dbReference>
<dbReference type="SMART" id="SM00811">
    <property type="entry name" value="Alpha_kinase"/>
    <property type="match status" value="1"/>
</dbReference>
<dbReference type="InterPro" id="IPR004166">
    <property type="entry name" value="a-kinase_dom"/>
</dbReference>
<evidence type="ECO:0000256" key="2">
    <source>
        <dbReference type="ARBA" id="ARBA00022679"/>
    </source>
</evidence>
<name>V4ARH8_LOTGI</name>
<keyword evidence="1" id="KW-0723">Serine/threonine-protein kinase</keyword>
<proteinExistence type="predicted"/>
<dbReference type="OMA" id="HICHALK"/>
<reference evidence="5 6" key="1">
    <citation type="journal article" date="2013" name="Nature">
        <title>Insights into bilaterian evolution from three spiralian genomes.</title>
        <authorList>
            <person name="Simakov O."/>
            <person name="Marletaz F."/>
            <person name="Cho S.J."/>
            <person name="Edsinger-Gonzales E."/>
            <person name="Havlak P."/>
            <person name="Hellsten U."/>
            <person name="Kuo D.H."/>
            <person name="Larsson T."/>
            <person name="Lv J."/>
            <person name="Arendt D."/>
            <person name="Savage R."/>
            <person name="Osoegawa K."/>
            <person name="de Jong P."/>
            <person name="Grimwood J."/>
            <person name="Chapman J.A."/>
            <person name="Shapiro H."/>
            <person name="Aerts A."/>
            <person name="Otillar R.P."/>
            <person name="Terry A.Y."/>
            <person name="Boore J.L."/>
            <person name="Grigoriev I.V."/>
            <person name="Lindberg D.R."/>
            <person name="Seaver E.C."/>
            <person name="Weisblat D.A."/>
            <person name="Putnam N.H."/>
            <person name="Rokhsar D.S."/>
        </authorList>
    </citation>
    <scope>NUCLEOTIDE SEQUENCE [LARGE SCALE GENOMIC DNA]</scope>
</reference>
<dbReference type="CTD" id="20242908"/>
<keyword evidence="2" id="KW-0808">Transferase</keyword>
<evidence type="ECO:0000256" key="1">
    <source>
        <dbReference type="ARBA" id="ARBA00022527"/>
    </source>
</evidence>
<keyword evidence="6" id="KW-1185">Reference proteome</keyword>
<dbReference type="Proteomes" id="UP000030746">
    <property type="component" value="Unassembled WGS sequence"/>
</dbReference>
<dbReference type="EMBL" id="KB201489">
    <property type="protein sequence ID" value="ESO96321.1"/>
    <property type="molecule type" value="Genomic_DNA"/>
</dbReference>
<dbReference type="RefSeq" id="XP_009053001.1">
    <property type="nucleotide sequence ID" value="XM_009054753.1"/>
</dbReference>
<evidence type="ECO:0000313" key="6">
    <source>
        <dbReference type="Proteomes" id="UP000030746"/>
    </source>
</evidence>
<dbReference type="GO" id="GO:0005524">
    <property type="term" value="F:ATP binding"/>
    <property type="evidence" value="ECO:0007669"/>
    <property type="project" value="InterPro"/>
</dbReference>
<dbReference type="InterPro" id="IPR011009">
    <property type="entry name" value="Kinase-like_dom_sf"/>
</dbReference>
<dbReference type="Pfam" id="PF02816">
    <property type="entry name" value="Alpha_kinase"/>
    <property type="match status" value="1"/>
</dbReference>
<dbReference type="HOGENOM" id="CLU_824606_0_0_1"/>
<dbReference type="GO" id="GO:0004674">
    <property type="term" value="F:protein serine/threonine kinase activity"/>
    <property type="evidence" value="ECO:0007669"/>
    <property type="project" value="UniProtKB-KW"/>
</dbReference>